<dbReference type="Pfam" id="PF10593">
    <property type="entry name" value="Z1"/>
    <property type="match status" value="1"/>
</dbReference>
<keyword evidence="4" id="KW-1185">Reference proteome</keyword>
<dbReference type="InterPro" id="IPR018310">
    <property type="entry name" value="Put_endonuclease_Z1-dom"/>
</dbReference>
<dbReference type="RefSeq" id="WP_167954212.1">
    <property type="nucleotide sequence ID" value="NZ_JAATJE010000001.1"/>
</dbReference>
<proteinExistence type="predicted"/>
<comment type="caution">
    <text evidence="3">The sequence shown here is derived from an EMBL/GenBank/DDBJ whole genome shotgun (WGS) entry which is preliminary data.</text>
</comment>
<dbReference type="EMBL" id="JAATJE010000001">
    <property type="protein sequence ID" value="NJC34365.1"/>
    <property type="molecule type" value="Genomic_DNA"/>
</dbReference>
<feature type="domain" description="Putative endonuclease Z1" evidence="2">
    <location>
        <begin position="306"/>
        <end position="518"/>
    </location>
</feature>
<name>A0ABX0XMA2_9SPHN</name>
<accession>A0ABX0XMA2</accession>
<evidence type="ECO:0000313" key="3">
    <source>
        <dbReference type="EMBL" id="NJC34365.1"/>
    </source>
</evidence>
<sequence length="742" mass="82838">MSSGSAVVTPLDPPRQPGANWNPHIGEEARELVFRKLAHESQDAKDAVLSSAASILSKAVDPQADSGSETGLVVGYVQSGKTLSFTTVMALARDNGFQLVIVVAGISKLLLKQSTDRLRKDLQIEEIEGSLQWKLYTNPADNETNRRHIQQTLAEWSDPDVAQSERATVLITVMKNHSWLRKLLGLLRHLDLSGVPTLIIDDEADQASLNTLVRQQRQSPTYQRLLDVRDAIPHHTFLQYTATPQAPLLINIIDALSPGFVEVLEPGTGYVGGQAFFSGNMPLIRVIDPLDISTDDNPLTDPPEPLCEALRVFLLGVAAGLVEGQSARNPRRSMLVHPSQRTDSHAEYWRWISAMFDDWQRVLELPDGDADKQDLLDEFRRDYGELTDTVDGLPSFDDLARRLPRAFRKTKIEQVNARAGQTPEIDWSQSYGWILVGGQAMDRGFTVEGLTVTYMPRGPGMGNADTVQQRGRFFGYKQRYLGFCRIYLEQDALNAFEDYVAHEEDMRRQLQDVQRSGQPLSAWKRAFVLSPDLQACRRNVINYDYVRGNYSDQWFYPGVAEAPEEVLDANRATTAQFLAGVPLTADPDLAGREPAQRHKVARGLSLAQVVSDLIVPFRVTGASDSRNLVGLMLQLSKALEDNGDEQCTIYHVSPEFARSRAIDANGKINELFQGATRLASGGYSYPGDAAFRDDDTVTIQLHTLQLRRGDTVVVENVPIIAIWIPRRLEVDWVSQHQREQDD</sequence>
<evidence type="ECO:0000313" key="4">
    <source>
        <dbReference type="Proteomes" id="UP000734218"/>
    </source>
</evidence>
<protein>
    <recommendedName>
        <fullName evidence="2">Putative endonuclease Z1 domain-containing protein</fullName>
    </recommendedName>
</protein>
<organism evidence="3 4">
    <name type="scientific">Sphingomonas jejuensis</name>
    <dbReference type="NCBI Taxonomy" id="904715"/>
    <lineage>
        <taxon>Bacteria</taxon>
        <taxon>Pseudomonadati</taxon>
        <taxon>Pseudomonadota</taxon>
        <taxon>Alphaproteobacteria</taxon>
        <taxon>Sphingomonadales</taxon>
        <taxon>Sphingomonadaceae</taxon>
        <taxon>Sphingomonas</taxon>
    </lineage>
</organism>
<dbReference type="SUPFAM" id="SSF52540">
    <property type="entry name" value="P-loop containing nucleoside triphosphate hydrolases"/>
    <property type="match status" value="1"/>
</dbReference>
<feature type="region of interest" description="Disordered" evidence="1">
    <location>
        <begin position="1"/>
        <end position="22"/>
    </location>
</feature>
<evidence type="ECO:0000256" key="1">
    <source>
        <dbReference type="SAM" id="MobiDB-lite"/>
    </source>
</evidence>
<dbReference type="Proteomes" id="UP000734218">
    <property type="component" value="Unassembled WGS sequence"/>
</dbReference>
<gene>
    <name evidence="3" type="ORF">GGR88_001839</name>
</gene>
<dbReference type="InterPro" id="IPR027417">
    <property type="entry name" value="P-loop_NTPase"/>
</dbReference>
<reference evidence="3 4" key="1">
    <citation type="submission" date="2020-03" db="EMBL/GenBank/DDBJ databases">
        <title>Genomic Encyclopedia of Type Strains, Phase IV (KMG-IV): sequencing the most valuable type-strain genomes for metagenomic binning, comparative biology and taxonomic classification.</title>
        <authorList>
            <person name="Goeker M."/>
        </authorList>
    </citation>
    <scope>NUCLEOTIDE SEQUENCE [LARGE SCALE GENOMIC DNA]</scope>
    <source>
        <strain evidence="3 4">DSM 27651</strain>
    </source>
</reference>
<evidence type="ECO:0000259" key="2">
    <source>
        <dbReference type="Pfam" id="PF10593"/>
    </source>
</evidence>